<protein>
    <recommendedName>
        <fullName evidence="4">Iron-sulfur cluster assembly protein CyaY</fullName>
    </recommendedName>
</protein>
<dbReference type="GO" id="GO:0016226">
    <property type="term" value="P:iron-sulfur cluster assembly"/>
    <property type="evidence" value="ECO:0007669"/>
    <property type="project" value="UniProtKB-UniRule"/>
</dbReference>
<gene>
    <name evidence="4 5" type="primary">cyaY</name>
    <name evidence="5" type="ORF">CRU78_10995</name>
</gene>
<comment type="function">
    <text evidence="4">Involved in iron-sulfur (Fe-S) cluster assembly. May act as a regulator of Fe-S biogenesis.</text>
</comment>
<evidence type="ECO:0000313" key="5">
    <source>
        <dbReference type="EMBL" id="MQM31009.1"/>
    </source>
</evidence>
<evidence type="ECO:0000256" key="4">
    <source>
        <dbReference type="HAMAP-Rule" id="MF_00142"/>
    </source>
</evidence>
<proteinExistence type="inferred from homology"/>
<dbReference type="SUPFAM" id="SSF55387">
    <property type="entry name" value="Frataxin/Nqo15-like"/>
    <property type="match status" value="1"/>
</dbReference>
<dbReference type="SMART" id="SM01219">
    <property type="entry name" value="Frataxin_Cyay"/>
    <property type="match status" value="1"/>
</dbReference>
<keyword evidence="3 4" id="KW-0408">Iron</keyword>
<dbReference type="PROSITE" id="PS50810">
    <property type="entry name" value="FRATAXIN_2"/>
    <property type="match status" value="1"/>
</dbReference>
<evidence type="ECO:0000256" key="2">
    <source>
        <dbReference type="ARBA" id="ARBA00022723"/>
    </source>
</evidence>
<organism evidence="5 6">
    <name type="scientific">Candidatus Accumulibacter phosphatis</name>
    <dbReference type="NCBI Taxonomy" id="327160"/>
    <lineage>
        <taxon>Bacteria</taxon>
        <taxon>Pseudomonadati</taxon>
        <taxon>Pseudomonadota</taxon>
        <taxon>Betaproteobacteria</taxon>
        <taxon>Candidatus Accumulibacter</taxon>
    </lineage>
</organism>
<name>A0A6A7RUK5_9PROT</name>
<dbReference type="AlphaFoldDB" id="A0A6A7RUK5"/>
<dbReference type="PANTHER" id="PTHR16821">
    <property type="entry name" value="FRATAXIN"/>
    <property type="match status" value="1"/>
</dbReference>
<dbReference type="EMBL" id="PDHS01000251">
    <property type="protein sequence ID" value="MQM31009.1"/>
    <property type="molecule type" value="Genomic_DNA"/>
</dbReference>
<dbReference type="Gene3D" id="3.30.920.10">
    <property type="entry name" value="Frataxin/CyaY"/>
    <property type="match status" value="1"/>
</dbReference>
<dbReference type="Proteomes" id="UP000342300">
    <property type="component" value="Unassembled WGS sequence"/>
</dbReference>
<dbReference type="InterPro" id="IPR020895">
    <property type="entry name" value="Frataxin_CS"/>
</dbReference>
<sequence length="106" mass="11643">MNDSEFNALADAALQEIEAGLERSGADLDFERIGDNVLEIEFADGGKVIVNRHDAAREVWVAARSGGFHYRWDGSSWQDTRGGEELMTALSKLLSEQAGESVSLRE</sequence>
<accession>A0A6A7RUK5</accession>
<dbReference type="NCBIfam" id="TIGR03421">
    <property type="entry name" value="FeS_CyaY"/>
    <property type="match status" value="1"/>
</dbReference>
<dbReference type="PROSITE" id="PS01344">
    <property type="entry name" value="FRATAXIN_1"/>
    <property type="match status" value="1"/>
</dbReference>
<dbReference type="GO" id="GO:0008199">
    <property type="term" value="F:ferric iron binding"/>
    <property type="evidence" value="ECO:0007669"/>
    <property type="project" value="InterPro"/>
</dbReference>
<comment type="caution">
    <text evidence="5">The sequence shown here is derived from an EMBL/GenBank/DDBJ whole genome shotgun (WGS) entry which is preliminary data.</text>
</comment>
<comment type="similarity">
    <text evidence="1 4">Belongs to the frataxin family.</text>
</comment>
<dbReference type="InterPro" id="IPR036524">
    <property type="entry name" value="Frataxin/CyaY_sf"/>
</dbReference>
<dbReference type="HAMAP" id="MF_00142">
    <property type="entry name" value="CyaY"/>
    <property type="match status" value="1"/>
</dbReference>
<dbReference type="Pfam" id="PF01491">
    <property type="entry name" value="Frataxin_Cyay"/>
    <property type="match status" value="1"/>
</dbReference>
<dbReference type="InterPro" id="IPR047584">
    <property type="entry name" value="CyaY"/>
</dbReference>
<evidence type="ECO:0000256" key="1">
    <source>
        <dbReference type="ARBA" id="ARBA00008183"/>
    </source>
</evidence>
<dbReference type="InterPro" id="IPR002908">
    <property type="entry name" value="Frataxin/CyaY"/>
</dbReference>
<reference evidence="5 6" key="1">
    <citation type="submission" date="2017-09" db="EMBL/GenBank/DDBJ databases">
        <title>Metagenomic Analysis Reveals Denitrifying Candidatus Accumulibacter and Flanking Population as a Source of N2O.</title>
        <authorList>
            <person name="Gao H."/>
            <person name="Mao Y."/>
            <person name="Zhao X."/>
            <person name="Liu W.-T."/>
            <person name="Zhang T."/>
            <person name="Wells G."/>
        </authorList>
    </citation>
    <scope>NUCLEOTIDE SEQUENCE [LARGE SCALE GENOMIC DNA]</scope>
    <source>
        <strain evidence="5">CANDO_2_IC</strain>
    </source>
</reference>
<dbReference type="GO" id="GO:0005737">
    <property type="term" value="C:cytoplasm"/>
    <property type="evidence" value="ECO:0007669"/>
    <property type="project" value="UniProtKB-ARBA"/>
</dbReference>
<evidence type="ECO:0000256" key="3">
    <source>
        <dbReference type="ARBA" id="ARBA00023004"/>
    </source>
</evidence>
<keyword evidence="2 4" id="KW-0479">Metal-binding</keyword>
<dbReference type="PANTHER" id="PTHR16821:SF2">
    <property type="entry name" value="FRATAXIN, MITOCHONDRIAL"/>
    <property type="match status" value="1"/>
</dbReference>
<evidence type="ECO:0000313" key="6">
    <source>
        <dbReference type="Proteomes" id="UP000342300"/>
    </source>
</evidence>